<dbReference type="GO" id="GO:0016020">
    <property type="term" value="C:membrane"/>
    <property type="evidence" value="ECO:0007669"/>
    <property type="project" value="UniProtKB-SubCell"/>
</dbReference>
<evidence type="ECO:0000313" key="8">
    <source>
        <dbReference type="Proteomes" id="UP001152747"/>
    </source>
</evidence>
<feature type="domain" description="G-protein coupled receptors family 1 profile" evidence="6">
    <location>
        <begin position="1"/>
        <end position="208"/>
    </location>
</feature>
<dbReference type="SUPFAM" id="SSF81321">
    <property type="entry name" value="Family A G protein-coupled receptor-like"/>
    <property type="match status" value="1"/>
</dbReference>
<dbReference type="InterPro" id="IPR017452">
    <property type="entry name" value="GPCR_Rhodpsn_7TM"/>
</dbReference>
<keyword evidence="2 5" id="KW-0812">Transmembrane</keyword>
<protein>
    <recommendedName>
        <fullName evidence="6">G-protein coupled receptors family 1 profile domain-containing protein</fullName>
    </recommendedName>
</protein>
<evidence type="ECO:0000256" key="3">
    <source>
        <dbReference type="ARBA" id="ARBA00022989"/>
    </source>
</evidence>
<accession>A0A9P1IZ24</accession>
<gene>
    <name evidence="7" type="ORF">CAMP_LOCUS16316</name>
</gene>
<organism evidence="7 8">
    <name type="scientific">Caenorhabditis angaria</name>
    <dbReference type="NCBI Taxonomy" id="860376"/>
    <lineage>
        <taxon>Eukaryota</taxon>
        <taxon>Metazoa</taxon>
        <taxon>Ecdysozoa</taxon>
        <taxon>Nematoda</taxon>
        <taxon>Chromadorea</taxon>
        <taxon>Rhabditida</taxon>
        <taxon>Rhabditina</taxon>
        <taxon>Rhabditomorpha</taxon>
        <taxon>Rhabditoidea</taxon>
        <taxon>Rhabditidae</taxon>
        <taxon>Peloderinae</taxon>
        <taxon>Caenorhabditis</taxon>
    </lineage>
</organism>
<dbReference type="PROSITE" id="PS50262">
    <property type="entry name" value="G_PROTEIN_RECEP_F1_2"/>
    <property type="match status" value="1"/>
</dbReference>
<evidence type="ECO:0000256" key="5">
    <source>
        <dbReference type="SAM" id="Phobius"/>
    </source>
</evidence>
<keyword evidence="3 5" id="KW-1133">Transmembrane helix</keyword>
<feature type="transmembrane region" description="Helical" evidence="5">
    <location>
        <begin position="35"/>
        <end position="61"/>
    </location>
</feature>
<reference evidence="7" key="1">
    <citation type="submission" date="2022-11" db="EMBL/GenBank/DDBJ databases">
        <authorList>
            <person name="Kikuchi T."/>
        </authorList>
    </citation>
    <scope>NUCLEOTIDE SEQUENCE</scope>
    <source>
        <strain evidence="7">PS1010</strain>
    </source>
</reference>
<feature type="transmembrane region" description="Helical" evidence="5">
    <location>
        <begin position="81"/>
        <end position="105"/>
    </location>
</feature>
<evidence type="ECO:0000259" key="6">
    <source>
        <dbReference type="PROSITE" id="PS50262"/>
    </source>
</evidence>
<evidence type="ECO:0000256" key="4">
    <source>
        <dbReference type="ARBA" id="ARBA00023136"/>
    </source>
</evidence>
<evidence type="ECO:0000256" key="1">
    <source>
        <dbReference type="ARBA" id="ARBA00004370"/>
    </source>
</evidence>
<dbReference type="Gene3D" id="1.20.1070.10">
    <property type="entry name" value="Rhodopsin 7-helix transmembrane proteins"/>
    <property type="match status" value="1"/>
</dbReference>
<comment type="subcellular location">
    <subcellularLocation>
        <location evidence="1">Membrane</location>
    </subcellularLocation>
</comment>
<comment type="caution">
    <text evidence="7">The sequence shown here is derived from an EMBL/GenBank/DDBJ whole genome shotgun (WGS) entry which is preliminary data.</text>
</comment>
<dbReference type="CDD" id="cd00637">
    <property type="entry name" value="7tm_classA_rhodopsin-like"/>
    <property type="match status" value="1"/>
</dbReference>
<feature type="transmembrane region" description="Helical" evidence="5">
    <location>
        <begin position="152"/>
        <end position="173"/>
    </location>
</feature>
<sequence>MSGPFTQISLAINRSMAINFPYRFNRPNTFSVTKIALIFWWISAILVSLPSLMDGCGFIFYVEFVSWGPMDDPCSAHLSEYVTYLVISMAICSFSINCFSIFKILQQSQIDQTSALRKRRRRKMFIQCVIQDCTHSIDVINNTFLYSLIDAVWFQFLCGAISALTVILLDGVLMSVLHQKSATPANTAAEKTVTRHFRSSSVITTTVV</sequence>
<dbReference type="Proteomes" id="UP001152747">
    <property type="component" value="Unassembled WGS sequence"/>
</dbReference>
<dbReference type="PANTHER" id="PTHR46611:SF7">
    <property type="entry name" value="7TM GPCR SERPENTINE RECEPTOR CLASS X (SRX) DOMAIN-CONTAINING PROTEIN"/>
    <property type="match status" value="1"/>
</dbReference>
<keyword evidence="8" id="KW-1185">Reference proteome</keyword>
<evidence type="ECO:0000256" key="2">
    <source>
        <dbReference type="ARBA" id="ARBA00022692"/>
    </source>
</evidence>
<dbReference type="Pfam" id="PF10328">
    <property type="entry name" value="7TM_GPCR_Srx"/>
    <property type="match status" value="1"/>
</dbReference>
<dbReference type="EMBL" id="CANHGI010000005">
    <property type="protein sequence ID" value="CAI5453679.1"/>
    <property type="molecule type" value="Genomic_DNA"/>
</dbReference>
<proteinExistence type="predicted"/>
<name>A0A9P1IZ24_9PELO</name>
<keyword evidence="4 5" id="KW-0472">Membrane</keyword>
<dbReference type="AlphaFoldDB" id="A0A9P1IZ24"/>
<dbReference type="InterPro" id="IPR019430">
    <property type="entry name" value="7TM_GPCR_serpentine_rcpt_Srx"/>
</dbReference>
<evidence type="ECO:0000313" key="7">
    <source>
        <dbReference type="EMBL" id="CAI5453679.1"/>
    </source>
</evidence>
<dbReference type="OrthoDB" id="5817115at2759"/>
<feature type="transmembrane region" description="Helical" evidence="5">
    <location>
        <begin position="125"/>
        <end position="146"/>
    </location>
</feature>
<dbReference type="PANTHER" id="PTHR46611">
    <property type="entry name" value="SERPENTINE RECEPTOR, CLASS X-RELATED"/>
    <property type="match status" value="1"/>
</dbReference>